<gene>
    <name evidence="3" type="ORF">Slati_4527400</name>
</gene>
<feature type="signal peptide" evidence="2">
    <location>
        <begin position="1"/>
        <end position="17"/>
    </location>
</feature>
<keyword evidence="2" id="KW-0732">Signal</keyword>
<proteinExistence type="predicted"/>
<evidence type="ECO:0000256" key="2">
    <source>
        <dbReference type="SAM" id="SignalP"/>
    </source>
</evidence>
<reference evidence="3" key="2">
    <citation type="journal article" date="2024" name="Plant">
        <title>Genomic evolution and insights into agronomic trait innovations of Sesamum species.</title>
        <authorList>
            <person name="Miao H."/>
            <person name="Wang L."/>
            <person name="Qu L."/>
            <person name="Liu H."/>
            <person name="Sun Y."/>
            <person name="Le M."/>
            <person name="Wang Q."/>
            <person name="Wei S."/>
            <person name="Zheng Y."/>
            <person name="Lin W."/>
            <person name="Duan Y."/>
            <person name="Cao H."/>
            <person name="Xiong S."/>
            <person name="Wang X."/>
            <person name="Wei L."/>
            <person name="Li C."/>
            <person name="Ma Q."/>
            <person name="Ju M."/>
            <person name="Zhao R."/>
            <person name="Li G."/>
            <person name="Mu C."/>
            <person name="Tian Q."/>
            <person name="Mei H."/>
            <person name="Zhang T."/>
            <person name="Gao T."/>
            <person name="Zhang H."/>
        </authorList>
    </citation>
    <scope>NUCLEOTIDE SEQUENCE</scope>
    <source>
        <strain evidence="3">KEN1</strain>
    </source>
</reference>
<evidence type="ECO:0000256" key="1">
    <source>
        <dbReference type="SAM" id="MobiDB-lite"/>
    </source>
</evidence>
<dbReference type="EMBL" id="JACGWN010000017">
    <property type="protein sequence ID" value="KAL0391632.1"/>
    <property type="molecule type" value="Genomic_DNA"/>
</dbReference>
<sequence length="161" mass="16944">MVLTILVVECSVVKWEAIDLCRQPPVVIHRTLATEAPAMGYIGNSNSAYSAYGGYGVGAYGSANSGYTSPAGVYGSASSPNTNSPKNQWRSQTGGYGASGYNQTPSYGASVPWRNPSRSSPGGYGPAGRYLQVVLLDTLIKGRPDASGIQMLEIRGQDRCI</sequence>
<protein>
    <submittedName>
        <fullName evidence="3">Uncharacterized protein</fullName>
    </submittedName>
</protein>
<organism evidence="3">
    <name type="scientific">Sesamum latifolium</name>
    <dbReference type="NCBI Taxonomy" id="2727402"/>
    <lineage>
        <taxon>Eukaryota</taxon>
        <taxon>Viridiplantae</taxon>
        <taxon>Streptophyta</taxon>
        <taxon>Embryophyta</taxon>
        <taxon>Tracheophyta</taxon>
        <taxon>Spermatophyta</taxon>
        <taxon>Magnoliopsida</taxon>
        <taxon>eudicotyledons</taxon>
        <taxon>Gunneridae</taxon>
        <taxon>Pentapetalae</taxon>
        <taxon>asterids</taxon>
        <taxon>lamiids</taxon>
        <taxon>Lamiales</taxon>
        <taxon>Pedaliaceae</taxon>
        <taxon>Sesamum</taxon>
    </lineage>
</organism>
<feature type="region of interest" description="Disordered" evidence="1">
    <location>
        <begin position="75"/>
        <end position="95"/>
    </location>
</feature>
<accession>A0AAW2SH95</accession>
<comment type="caution">
    <text evidence="3">The sequence shown here is derived from an EMBL/GenBank/DDBJ whole genome shotgun (WGS) entry which is preliminary data.</text>
</comment>
<feature type="chain" id="PRO_5043632430" evidence="2">
    <location>
        <begin position="18"/>
        <end position="161"/>
    </location>
</feature>
<reference evidence="3" key="1">
    <citation type="submission" date="2020-06" db="EMBL/GenBank/DDBJ databases">
        <authorList>
            <person name="Li T."/>
            <person name="Hu X."/>
            <person name="Zhang T."/>
            <person name="Song X."/>
            <person name="Zhang H."/>
            <person name="Dai N."/>
            <person name="Sheng W."/>
            <person name="Hou X."/>
            <person name="Wei L."/>
        </authorList>
    </citation>
    <scope>NUCLEOTIDE SEQUENCE</scope>
    <source>
        <strain evidence="3">KEN1</strain>
        <tissue evidence="3">Leaf</tissue>
    </source>
</reference>
<evidence type="ECO:0000313" key="3">
    <source>
        <dbReference type="EMBL" id="KAL0391632.1"/>
    </source>
</evidence>
<name>A0AAW2SH95_9LAMI</name>
<dbReference type="AlphaFoldDB" id="A0AAW2SH95"/>
<feature type="compositionally biased region" description="Polar residues" evidence="1">
    <location>
        <begin position="76"/>
        <end position="93"/>
    </location>
</feature>